<comment type="catalytic activity">
    <reaction evidence="5">
        <text>NAD(+) + ATP = ADP + NADP(+) + H(+)</text>
        <dbReference type="Rhea" id="RHEA:18629"/>
        <dbReference type="ChEBI" id="CHEBI:15378"/>
        <dbReference type="ChEBI" id="CHEBI:30616"/>
        <dbReference type="ChEBI" id="CHEBI:57540"/>
        <dbReference type="ChEBI" id="CHEBI:58349"/>
        <dbReference type="ChEBI" id="CHEBI:456216"/>
        <dbReference type="EC" id="2.7.1.23"/>
    </reaction>
</comment>
<comment type="caution">
    <text evidence="5">Lacks conserved residue(s) required for the propagation of feature annotation.</text>
</comment>
<dbReference type="GO" id="GO:0019674">
    <property type="term" value="P:NAD+ metabolic process"/>
    <property type="evidence" value="ECO:0007669"/>
    <property type="project" value="InterPro"/>
</dbReference>
<dbReference type="GO" id="GO:0046872">
    <property type="term" value="F:metal ion binding"/>
    <property type="evidence" value="ECO:0007669"/>
    <property type="project" value="UniProtKB-UniRule"/>
</dbReference>
<dbReference type="EC" id="2.7.1.23" evidence="5"/>
<dbReference type="SUPFAM" id="SSF46785">
    <property type="entry name" value="Winged helix' DNA-binding domain"/>
    <property type="match status" value="1"/>
</dbReference>
<name>A0A7J3X8A3_THEPE</name>
<keyword evidence="5" id="KW-0963">Cytoplasm</keyword>
<dbReference type="Gene3D" id="2.60.200.30">
    <property type="entry name" value="Probable inorganic polyphosphate/atp-NAD kinase, domain 2"/>
    <property type="match status" value="1"/>
</dbReference>
<proteinExistence type="inferred from homology"/>
<feature type="binding site" evidence="5">
    <location>
        <position position="144"/>
    </location>
    <ligand>
        <name>NAD(+)</name>
        <dbReference type="ChEBI" id="CHEBI:57540"/>
    </ligand>
</feature>
<dbReference type="GO" id="GO:0003951">
    <property type="term" value="F:NAD+ kinase activity"/>
    <property type="evidence" value="ECO:0007669"/>
    <property type="project" value="UniProtKB-UniRule"/>
</dbReference>
<feature type="binding site" evidence="5">
    <location>
        <begin position="157"/>
        <end position="162"/>
    </location>
    <ligand>
        <name>NAD(+)</name>
        <dbReference type="ChEBI" id="CHEBI:57540"/>
    </ligand>
</feature>
<evidence type="ECO:0000256" key="5">
    <source>
        <dbReference type="HAMAP-Rule" id="MF_00361"/>
    </source>
</evidence>
<gene>
    <name evidence="5" type="primary">nadK</name>
    <name evidence="6" type="ORF">ENM88_06575</name>
</gene>
<dbReference type="PANTHER" id="PTHR20275">
    <property type="entry name" value="NAD KINASE"/>
    <property type="match status" value="1"/>
</dbReference>
<comment type="caution">
    <text evidence="6">The sequence shown here is derived from an EMBL/GenBank/DDBJ whole genome shotgun (WGS) entry which is preliminary data.</text>
</comment>
<comment type="similarity">
    <text evidence="5">Belongs to the NAD kinase family.</text>
</comment>
<dbReference type="InterPro" id="IPR017437">
    <property type="entry name" value="ATP-NAD_kinase_PpnK-typ_C"/>
</dbReference>
<keyword evidence="1 5" id="KW-0808">Transferase</keyword>
<keyword evidence="4 5" id="KW-0520">NAD</keyword>
<dbReference type="Pfam" id="PF20143">
    <property type="entry name" value="NAD_kinase_C"/>
    <property type="match status" value="1"/>
</dbReference>
<reference evidence="6" key="1">
    <citation type="journal article" date="2020" name="mSystems">
        <title>Genome- and Community-Level Interaction Insights into Carbon Utilization and Element Cycling Functions of Hydrothermarchaeota in Hydrothermal Sediment.</title>
        <authorList>
            <person name="Zhou Z."/>
            <person name="Liu Y."/>
            <person name="Xu W."/>
            <person name="Pan J."/>
            <person name="Luo Z.H."/>
            <person name="Li M."/>
        </authorList>
    </citation>
    <scope>NUCLEOTIDE SEQUENCE [LARGE SCALE GENOMIC DNA]</scope>
    <source>
        <strain evidence="6">SpSt-1125</strain>
    </source>
</reference>
<keyword evidence="3 5" id="KW-0521">NADP</keyword>
<protein>
    <recommendedName>
        <fullName evidence="5">NAD kinase</fullName>
        <ecNumber evidence="5">2.7.1.23</ecNumber>
    </recommendedName>
    <alternativeName>
        <fullName evidence="5">ATP-dependent NAD kinase</fullName>
    </alternativeName>
</protein>
<dbReference type="GO" id="GO:0005737">
    <property type="term" value="C:cytoplasm"/>
    <property type="evidence" value="ECO:0007669"/>
    <property type="project" value="UniProtKB-SubCell"/>
</dbReference>
<dbReference type="InterPro" id="IPR017438">
    <property type="entry name" value="ATP-NAD_kinase_N"/>
</dbReference>
<feature type="active site" description="Proton acceptor" evidence="5">
    <location>
        <position position="46"/>
    </location>
</feature>
<dbReference type="InterPro" id="IPR036388">
    <property type="entry name" value="WH-like_DNA-bd_sf"/>
</dbReference>
<keyword evidence="2 5" id="KW-0418">Kinase</keyword>
<dbReference type="SUPFAM" id="SSF111331">
    <property type="entry name" value="NAD kinase/diacylglycerol kinase-like"/>
    <property type="match status" value="1"/>
</dbReference>
<dbReference type="Gene3D" id="3.40.50.10330">
    <property type="entry name" value="Probable inorganic polyphosphate/atp-NAD kinase, domain 1"/>
    <property type="match status" value="1"/>
</dbReference>
<evidence type="ECO:0000256" key="3">
    <source>
        <dbReference type="ARBA" id="ARBA00022857"/>
    </source>
</evidence>
<evidence type="ECO:0000313" key="6">
    <source>
        <dbReference type="EMBL" id="HHP05390.1"/>
    </source>
</evidence>
<comment type="cofactor">
    <cofactor evidence="5">
        <name>a divalent metal cation</name>
        <dbReference type="ChEBI" id="CHEBI:60240"/>
    </cofactor>
</comment>
<dbReference type="InterPro" id="IPR011991">
    <property type="entry name" value="ArsR-like_HTH"/>
</dbReference>
<dbReference type="InterPro" id="IPR002504">
    <property type="entry name" value="NADK"/>
</dbReference>
<dbReference type="InterPro" id="IPR036390">
    <property type="entry name" value="WH_DNA-bd_sf"/>
</dbReference>
<dbReference type="Gene3D" id="1.10.10.10">
    <property type="entry name" value="Winged helix-like DNA-binding domain superfamily/Winged helix DNA-binding domain"/>
    <property type="match status" value="1"/>
</dbReference>
<keyword evidence="5" id="KW-0067">ATP-binding</keyword>
<dbReference type="Pfam" id="PF01513">
    <property type="entry name" value="NAD_kinase"/>
    <property type="match status" value="1"/>
</dbReference>
<dbReference type="HAMAP" id="MF_00361">
    <property type="entry name" value="NAD_kinase"/>
    <property type="match status" value="1"/>
</dbReference>
<dbReference type="PANTHER" id="PTHR20275:SF0">
    <property type="entry name" value="NAD KINASE"/>
    <property type="match status" value="1"/>
</dbReference>
<feature type="binding site" evidence="5">
    <location>
        <position position="154"/>
    </location>
    <ligand>
        <name>NAD(+)</name>
        <dbReference type="ChEBI" id="CHEBI:57540"/>
    </ligand>
</feature>
<evidence type="ECO:0000256" key="2">
    <source>
        <dbReference type="ARBA" id="ARBA00022777"/>
    </source>
</evidence>
<dbReference type="InterPro" id="IPR016064">
    <property type="entry name" value="NAD/diacylglycerol_kinase_sf"/>
</dbReference>
<comment type="subcellular location">
    <subcellularLocation>
        <location evidence="5">Cytoplasm</location>
    </subcellularLocation>
</comment>
<accession>A0A7J3X8A3</accession>
<dbReference type="GO" id="GO:0006741">
    <property type="term" value="P:NADP+ biosynthetic process"/>
    <property type="evidence" value="ECO:0007669"/>
    <property type="project" value="UniProtKB-UniRule"/>
</dbReference>
<dbReference type="EMBL" id="DRZM01000189">
    <property type="protein sequence ID" value="HHP05390.1"/>
    <property type="molecule type" value="Genomic_DNA"/>
</dbReference>
<feature type="binding site" evidence="5">
    <location>
        <position position="146"/>
    </location>
    <ligand>
        <name>NAD(+)</name>
        <dbReference type="ChEBI" id="CHEBI:57540"/>
    </ligand>
</feature>
<dbReference type="CDD" id="cd00090">
    <property type="entry name" value="HTH_ARSR"/>
    <property type="match status" value="1"/>
</dbReference>
<sequence length="323" mass="34744">MPLKVCIVVSNAATEVAEVRRLLAAHSMSEVGDPASADVVLALGDDRAVLDAVRLVGEGEVPILGVSTGGSGYLTSVSADELGTALEAFKRGEYEEEEYVKLKAIIDGAATLYALNEIAVFPSRSATLMSYELLVDGEFVWSDRADGVLVATPLGSTAYALSAGGAVIFEGARVLEVVPVNSMDPSKRPLIVPDTAAVEVRNVVSRYPCEAVADGGERVRVKQSVVFVKAGTPVRIIKLKSKPSVREVLRDKVVGASDMPPSAKFVLKMLELKGPMSARELVEETRLPERTVRHALAELLRRNLVRRVVNLRDARQVYYELSG</sequence>
<evidence type="ECO:0000256" key="1">
    <source>
        <dbReference type="ARBA" id="ARBA00022679"/>
    </source>
</evidence>
<dbReference type="GO" id="GO:0005524">
    <property type="term" value="F:ATP binding"/>
    <property type="evidence" value="ECO:0007669"/>
    <property type="project" value="UniProtKB-KW"/>
</dbReference>
<comment type="function">
    <text evidence="5">Involved in the regulation of the intracellular balance of NAD and NADP, and is a key enzyme in the biosynthesis of NADP. Catalyzes specifically the phosphorylation on 2'-hydroxyl of the adenosine moiety of NAD to yield NADP.</text>
</comment>
<evidence type="ECO:0000256" key="4">
    <source>
        <dbReference type="ARBA" id="ARBA00023027"/>
    </source>
</evidence>
<dbReference type="AlphaFoldDB" id="A0A7J3X8A3"/>
<feature type="binding site" evidence="5">
    <location>
        <begin position="116"/>
        <end position="117"/>
    </location>
    <ligand>
        <name>NAD(+)</name>
        <dbReference type="ChEBI" id="CHEBI:57540"/>
    </ligand>
</feature>
<keyword evidence="5" id="KW-0547">Nucleotide-binding</keyword>
<organism evidence="6">
    <name type="scientific">Thermofilum pendens</name>
    <dbReference type="NCBI Taxonomy" id="2269"/>
    <lineage>
        <taxon>Archaea</taxon>
        <taxon>Thermoproteota</taxon>
        <taxon>Thermoprotei</taxon>
        <taxon>Thermofilales</taxon>
        <taxon>Thermofilaceae</taxon>
        <taxon>Thermofilum</taxon>
    </lineage>
</organism>